<dbReference type="Gene3D" id="3.60.10.10">
    <property type="entry name" value="Endonuclease/exonuclease/phosphatase"/>
    <property type="match status" value="1"/>
</dbReference>
<sequence>MSTKASRLKALENELAGCSKDLKVQVKRCGLLRKRTLNATDLRAMAETKLSSISPPKFRSFFPANLRGHCFLAADGSRGGVATTSDDSQLALLSADIRSFSVTTTLTATLSDLTFTLTNVYAPSDHQQTPAFLDELKEIAEIFNLAIHGLSLLELPLLDRLFTWSNKREIPTLACLDRVFFNSHLDSVVPNTTLTSLPHATSDHTPLLITIDTSIPKTRCFRFENAWLHDPSFLPAVELVWHAITNNAGGPAGMLAARLKDTHRVAKKWSKHKHTPLLINNCKFIIRLLDLLEEHRRLCAGEATLRSLCQEKLLQLLKARAAYWKQRGKFRAVKEGDENTRFHHAHASQQLRKNHIKALEVQGLRFTGHVDKEQILSDHFTSLLGSPAATSWDFDIHGIYRDLPRVDSLPLVTPFTVSEARAAIRDMNPISAPGPDGFGPRFYRSA</sequence>
<dbReference type="OrthoDB" id="696872at2759"/>
<dbReference type="PANTHER" id="PTHR33710">
    <property type="entry name" value="BNAC02G09200D PROTEIN"/>
    <property type="match status" value="1"/>
</dbReference>
<name>A0A811QT02_9POAL</name>
<evidence type="ECO:0008006" key="3">
    <source>
        <dbReference type="Google" id="ProtNLM"/>
    </source>
</evidence>
<proteinExistence type="predicted"/>
<dbReference type="PANTHER" id="PTHR33710:SF48">
    <property type="entry name" value="OS02G0307075 PROTEIN"/>
    <property type="match status" value="1"/>
</dbReference>
<keyword evidence="2" id="KW-1185">Reference proteome</keyword>
<evidence type="ECO:0000313" key="2">
    <source>
        <dbReference type="Proteomes" id="UP000604825"/>
    </source>
</evidence>
<gene>
    <name evidence="1" type="ORF">NCGR_LOCUS44383</name>
</gene>
<reference evidence="1" key="1">
    <citation type="submission" date="2020-10" db="EMBL/GenBank/DDBJ databases">
        <authorList>
            <person name="Han B."/>
            <person name="Lu T."/>
            <person name="Zhao Q."/>
            <person name="Huang X."/>
            <person name="Zhao Y."/>
        </authorList>
    </citation>
    <scope>NUCLEOTIDE SEQUENCE</scope>
</reference>
<dbReference type="AlphaFoldDB" id="A0A811QT02"/>
<dbReference type="SUPFAM" id="SSF56219">
    <property type="entry name" value="DNase I-like"/>
    <property type="match status" value="1"/>
</dbReference>
<evidence type="ECO:0000313" key="1">
    <source>
        <dbReference type="EMBL" id="CAD6260960.1"/>
    </source>
</evidence>
<dbReference type="Proteomes" id="UP000604825">
    <property type="component" value="Unassembled WGS sequence"/>
</dbReference>
<comment type="caution">
    <text evidence="1">The sequence shown here is derived from an EMBL/GenBank/DDBJ whole genome shotgun (WGS) entry which is preliminary data.</text>
</comment>
<organism evidence="1 2">
    <name type="scientific">Miscanthus lutarioriparius</name>
    <dbReference type="NCBI Taxonomy" id="422564"/>
    <lineage>
        <taxon>Eukaryota</taxon>
        <taxon>Viridiplantae</taxon>
        <taxon>Streptophyta</taxon>
        <taxon>Embryophyta</taxon>
        <taxon>Tracheophyta</taxon>
        <taxon>Spermatophyta</taxon>
        <taxon>Magnoliopsida</taxon>
        <taxon>Liliopsida</taxon>
        <taxon>Poales</taxon>
        <taxon>Poaceae</taxon>
        <taxon>PACMAD clade</taxon>
        <taxon>Panicoideae</taxon>
        <taxon>Andropogonodae</taxon>
        <taxon>Andropogoneae</taxon>
        <taxon>Saccharinae</taxon>
        <taxon>Miscanthus</taxon>
    </lineage>
</organism>
<dbReference type="InterPro" id="IPR036691">
    <property type="entry name" value="Endo/exonu/phosph_ase_sf"/>
</dbReference>
<accession>A0A811QT02</accession>
<dbReference type="EMBL" id="CAJGYO010000011">
    <property type="protein sequence ID" value="CAD6260960.1"/>
    <property type="molecule type" value="Genomic_DNA"/>
</dbReference>
<protein>
    <recommendedName>
        <fullName evidence="3">Endonuclease/exonuclease/phosphatase domain-containing protein</fullName>
    </recommendedName>
</protein>